<comment type="subcellular location">
    <subcellularLocation>
        <location evidence="1">Mitochondrion outer membrane</location>
        <topology evidence="1">Single-pass membrane protein</topology>
    </subcellularLocation>
</comment>
<keyword evidence="3" id="KW-1000">Mitochondrion outer membrane</keyword>
<dbReference type="STRING" id="113226.A0A139HLW9"/>
<protein>
    <recommendedName>
        <fullName evidence="14">Enoyl reductase (ER) domain-containing protein</fullName>
    </recommendedName>
</protein>
<dbReference type="SMART" id="SM00829">
    <property type="entry name" value="PKS_ER"/>
    <property type="match status" value="1"/>
</dbReference>
<evidence type="ECO:0000259" key="10">
    <source>
        <dbReference type="SMART" id="SM00382"/>
    </source>
</evidence>
<dbReference type="InterPro" id="IPR002328">
    <property type="entry name" value="ADH_Zn_CS"/>
</dbReference>
<keyword evidence="9" id="KW-0472">Membrane</keyword>
<evidence type="ECO:0000256" key="7">
    <source>
        <dbReference type="RuleBase" id="RU361277"/>
    </source>
</evidence>
<dbReference type="Proteomes" id="UP000073492">
    <property type="component" value="Unassembled WGS sequence"/>
</dbReference>
<dbReference type="Gene3D" id="3.40.50.300">
    <property type="entry name" value="P-loop containing nucleotide triphosphate hydrolases"/>
    <property type="match status" value="1"/>
</dbReference>
<dbReference type="InterPro" id="IPR027417">
    <property type="entry name" value="P-loop_NTPase"/>
</dbReference>
<dbReference type="CDD" id="cd08233">
    <property type="entry name" value="butanediol_DH_like"/>
    <property type="match status" value="1"/>
</dbReference>
<sequence>MAHETIQDSSLRHSEENQRASESGKSMKAVRFHGKEDLRFEDIPEPVCGPGQVKVKPAWCGICGSDLHEYLGGPSLCPESKPHPITGETVPLTFGHEFSGVIEEVGEGVSERFKVGGRVVVAPIIYDGDCGACQDGLVNCCWKNGFVGLSGWGGGLSEHLVVPEYTLYNCPDNVGLDVAALVEPLAVGWHAVNSSPFKRTDTALILGGGPIGLSVIQALRARGCPQIIVSEVSGMRKEFAKDFGAHVVLDPTKHDIVAECLKLTNNRGVDVTFDAAGVQAGLDQAVNSLKARGTHVNIAIWEKRCTLWPNDLVFKERRYLGVATYVKSDFQEVIDAISDGRLDMCQKMITKRIEMAEVLEEGFKTLIHDKERQVKILQCPWQDVTGHDLRTSFVLPTESRRLTSSHKVSQKFRGESCLGGTGESRLPDRAENQEPALALASVVYFETSLWLSDATKAVHTFATSTLVQPPRRLLFLSSTLSRRNTIMGIVKGGALRLFQTLLYALAFGCSGVALGIYAYFLAVLADRDANIPRWEKAVTGLAGAAVLYTIFAVVLTCCLGGISAFAFLAILLDICFVGAMIAIAVMTRHGASSCTGIVNTPLGIGSSSQDSSGFGGNFGFGSGDNTTYQVSPHTACRLNTAVFAVSIIGAFVFLITAVMQVALVRHHKKEKRFGPGPANNYSSGYGKRKFWQRKPKNTTRDTEMAGGMGNMRPSYETGTTVGNNAGLGHDKVEPTTYAPQPAAAHSGYYTAPTGTGAANPGQDPAFAEVDRTTLLLPPTAGNLIATIVPPLRFPDAPNSPAKRALGQQKPLSFAVTPDNRPPSIPPEQHTPFHFREEEQRPRGDGVHSETKQGAQSEAKTAEDGQKQRTGLSKRQRRREAQTPNLPRPPPIPDWFLTHNVKLHVERAKPDRQAKSAQVLKCVDKATGHVLFTLPYYEAWPVPGLPARSPSRKDSNDGEVAHQKLSEQSFFDSHRWDNGRTPDATSSNTCHQSLKTTPSDEGYRDVNPHVILRWTVLQVEMGIRAAFALARKDATLSSQAASRVDLALHCRDSDSHTHLDDLVEDLAAITGSDIIRLDANDLAELTADYVGRGSDTPGSFSNLAYDVFYNQFAPSPGRPNRIAEDEAEEDLDEDEADEDEMNDSQSDWGGRWSKGDAIDFTSLSSLQGRLMDAATGVRQSSTRLEINVPMERSTMPGEHFAAAPSSDSPQYDDAKLSALLDDLLDAPGLKRRAPHTQKNEPFRRLSSHPAGPYAQSDSAMWRMWRSNPGCWLPDVSGLLAAHVHCSGDETGKGSSGVELRASEDRYSIEAPTGSRPPKTIIHIRDLREICHNRLGDAIIRRLVNIIQMRRRAGSEVVLVGTSSTERFPFLSNTPSLNEFREVRVPAVFGLSKEDRALYKSSTDKIWATVPKNPRVLEMNLRHIRRMLETLQPGRELDLFSESAQRLLALGGYDLDRKPLSFDRVQALVLTAIGLAQSHALSNSVNASHLALASHIEWQAAKTANDCFENRNLRRMAKLFPHLNGKAEGDPVSDQGAQSRLDKLKQSSNSYETRLFSGIVDPRNIKTGFDQVHAPPETIDALKMLTSLSLQRPDAFKYGVLAADRLPGLLLYGPPGTGKTLLAKAVAKESGATVLEISGAQIYDKYVGEGEKMVRAVFSLAKKLTPCILFLDEADAIFGSRGNAGNRNTHREIINQFLREWDGMDVHDVFVMAASNRPFDLDDAVLRRLPRRLLVDLPVAKDRESILKIHLSDEALDETVDLAKLAADTPLYSGSDLKNLCVAAALACVREENDVAQSKKDDQDFKLREKRVLSSRHFEKATKDISASISEDTSSLSAIKKFDEQFGDRRGRQTRASYGFGVGDVTADERAARVRSGTRPA</sequence>
<feature type="region of interest" description="Disordered" evidence="8">
    <location>
        <begin position="694"/>
        <end position="716"/>
    </location>
</feature>
<dbReference type="PROSITE" id="PS00674">
    <property type="entry name" value="AAA"/>
    <property type="match status" value="1"/>
</dbReference>
<dbReference type="Pfam" id="PF00004">
    <property type="entry name" value="AAA"/>
    <property type="match status" value="1"/>
</dbReference>
<dbReference type="InterPro" id="IPR013154">
    <property type="entry name" value="ADH-like_N"/>
</dbReference>
<evidence type="ECO:0000256" key="6">
    <source>
        <dbReference type="ARBA" id="ARBA00023128"/>
    </source>
</evidence>
<feature type="compositionally biased region" description="Basic and acidic residues" evidence="8">
    <location>
        <begin position="833"/>
        <end position="850"/>
    </location>
</feature>
<dbReference type="GO" id="GO:0005524">
    <property type="term" value="F:ATP binding"/>
    <property type="evidence" value="ECO:0007669"/>
    <property type="project" value="UniProtKB-KW"/>
</dbReference>
<comment type="caution">
    <text evidence="12">The sequence shown here is derived from an EMBL/GenBank/DDBJ whole genome shotgun (WGS) entry which is preliminary data.</text>
</comment>
<dbReference type="SUPFAM" id="SSF51735">
    <property type="entry name" value="NAD(P)-binding Rossmann-fold domains"/>
    <property type="match status" value="1"/>
</dbReference>
<keyword evidence="7" id="KW-0862">Zinc</keyword>
<evidence type="ECO:0000259" key="11">
    <source>
        <dbReference type="SMART" id="SM00829"/>
    </source>
</evidence>
<dbReference type="InterPro" id="IPR020843">
    <property type="entry name" value="ER"/>
</dbReference>
<feature type="transmembrane region" description="Helical" evidence="9">
    <location>
        <begin position="537"/>
        <end position="556"/>
    </location>
</feature>
<evidence type="ECO:0000256" key="9">
    <source>
        <dbReference type="SAM" id="Phobius"/>
    </source>
</evidence>
<dbReference type="GO" id="GO:0008270">
    <property type="term" value="F:zinc ion binding"/>
    <property type="evidence" value="ECO:0007669"/>
    <property type="project" value="InterPro"/>
</dbReference>
<dbReference type="PROSITE" id="PS00059">
    <property type="entry name" value="ADH_ZINC"/>
    <property type="match status" value="1"/>
</dbReference>
<dbReference type="Gene3D" id="3.40.50.720">
    <property type="entry name" value="NAD(P)-binding Rossmann-like Domain"/>
    <property type="match status" value="1"/>
</dbReference>
<proteinExistence type="inferred from homology"/>
<evidence type="ECO:0000256" key="3">
    <source>
        <dbReference type="ARBA" id="ARBA00022787"/>
    </source>
</evidence>
<comment type="cofactor">
    <cofactor evidence="7">
        <name>Zn(2+)</name>
        <dbReference type="ChEBI" id="CHEBI:29105"/>
    </cofactor>
</comment>
<keyword evidence="6" id="KW-0496">Mitochondrion</keyword>
<evidence type="ECO:0000313" key="13">
    <source>
        <dbReference type="Proteomes" id="UP000073492"/>
    </source>
</evidence>
<feature type="domain" description="AAA+ ATPase" evidence="10">
    <location>
        <begin position="1603"/>
        <end position="1737"/>
    </location>
</feature>
<keyword evidence="7" id="KW-0479">Metal-binding</keyword>
<feature type="region of interest" description="Disordered" evidence="8">
    <location>
        <begin position="1"/>
        <end position="28"/>
    </location>
</feature>
<dbReference type="OrthoDB" id="39734at2759"/>
<keyword evidence="9" id="KW-0812">Transmembrane</keyword>
<dbReference type="SMART" id="SM00382">
    <property type="entry name" value="AAA"/>
    <property type="match status" value="1"/>
</dbReference>
<feature type="compositionally biased region" description="Acidic residues" evidence="8">
    <location>
        <begin position="1124"/>
        <end position="1141"/>
    </location>
</feature>
<keyword evidence="9" id="KW-1133">Transmembrane helix</keyword>
<evidence type="ECO:0008006" key="14">
    <source>
        <dbReference type="Google" id="ProtNLM"/>
    </source>
</evidence>
<accession>A0A139HLW9</accession>
<dbReference type="Pfam" id="PF08240">
    <property type="entry name" value="ADH_N"/>
    <property type="match status" value="1"/>
</dbReference>
<dbReference type="PANTHER" id="PTHR45644:SF56">
    <property type="entry name" value="AAA ATPASE, PUTATIVE (AFU_ORTHOLOGUE AFUA_2G12920)-RELATED"/>
    <property type="match status" value="1"/>
</dbReference>
<name>A0A139HLW9_9PEZI</name>
<dbReference type="InterPro" id="IPR056027">
    <property type="entry name" value="DUF7608"/>
</dbReference>
<dbReference type="Pfam" id="PF00107">
    <property type="entry name" value="ADH_zinc_N"/>
    <property type="match status" value="1"/>
</dbReference>
<evidence type="ECO:0000256" key="8">
    <source>
        <dbReference type="SAM" id="MobiDB-lite"/>
    </source>
</evidence>
<dbReference type="InterPro" id="IPR051701">
    <property type="entry name" value="Mito_OM_Translocase_MSP1"/>
</dbReference>
<feature type="transmembrane region" description="Helical" evidence="9">
    <location>
        <begin position="501"/>
        <end position="525"/>
    </location>
</feature>
<dbReference type="InterPro" id="IPR041569">
    <property type="entry name" value="AAA_lid_3"/>
</dbReference>
<evidence type="ECO:0000256" key="4">
    <source>
        <dbReference type="ARBA" id="ARBA00022840"/>
    </source>
</evidence>
<feature type="region of interest" description="Disordered" evidence="8">
    <location>
        <begin position="1115"/>
        <end position="1152"/>
    </location>
</feature>
<dbReference type="Gene3D" id="1.10.8.60">
    <property type="match status" value="1"/>
</dbReference>
<evidence type="ECO:0000313" key="12">
    <source>
        <dbReference type="EMBL" id="KXT03406.1"/>
    </source>
</evidence>
<dbReference type="Pfam" id="PF24581">
    <property type="entry name" value="DUF7608"/>
    <property type="match status" value="1"/>
</dbReference>
<keyword evidence="2" id="KW-0547">Nucleotide-binding</keyword>
<feature type="transmembrane region" description="Helical" evidence="9">
    <location>
        <begin position="641"/>
        <end position="663"/>
    </location>
</feature>
<dbReference type="GO" id="GO:0016491">
    <property type="term" value="F:oxidoreductase activity"/>
    <property type="evidence" value="ECO:0007669"/>
    <property type="project" value="UniProtKB-KW"/>
</dbReference>
<dbReference type="Pfam" id="PF17862">
    <property type="entry name" value="AAA_lid_3"/>
    <property type="match status" value="1"/>
</dbReference>
<dbReference type="InterPro" id="IPR011032">
    <property type="entry name" value="GroES-like_sf"/>
</dbReference>
<feature type="compositionally biased region" description="Basic and acidic residues" evidence="8">
    <location>
        <begin position="1"/>
        <end position="19"/>
    </location>
</feature>
<dbReference type="InterPro" id="IPR003960">
    <property type="entry name" value="ATPase_AAA_CS"/>
</dbReference>
<comment type="similarity">
    <text evidence="7">Belongs to the zinc-containing alcohol dehydrogenase family.</text>
</comment>
<evidence type="ECO:0000256" key="5">
    <source>
        <dbReference type="ARBA" id="ARBA00023002"/>
    </source>
</evidence>
<feature type="domain" description="Enoyl reductase (ER)" evidence="11">
    <location>
        <begin position="34"/>
        <end position="371"/>
    </location>
</feature>
<dbReference type="SUPFAM" id="SSF50129">
    <property type="entry name" value="GroES-like"/>
    <property type="match status" value="1"/>
</dbReference>
<dbReference type="GO" id="GO:0016887">
    <property type="term" value="F:ATP hydrolysis activity"/>
    <property type="evidence" value="ECO:0007669"/>
    <property type="project" value="InterPro"/>
</dbReference>
<keyword evidence="13" id="KW-1185">Reference proteome</keyword>
<feature type="region of interest" description="Disordered" evidence="8">
    <location>
        <begin position="798"/>
        <end position="894"/>
    </location>
</feature>
<dbReference type="InterPro" id="IPR036291">
    <property type="entry name" value="NAD(P)-bd_dom_sf"/>
</dbReference>
<dbReference type="PANTHER" id="PTHR45644">
    <property type="entry name" value="AAA ATPASE, PUTATIVE (AFU_ORTHOLOGUE AFUA_2G12920)-RELATED-RELATED"/>
    <property type="match status" value="1"/>
</dbReference>
<gene>
    <name evidence="12" type="ORF">AC579_7272</name>
</gene>
<dbReference type="EMBL" id="LFZO01000607">
    <property type="protein sequence ID" value="KXT03406.1"/>
    <property type="molecule type" value="Genomic_DNA"/>
</dbReference>
<feature type="region of interest" description="Disordered" evidence="8">
    <location>
        <begin position="743"/>
        <end position="764"/>
    </location>
</feature>
<evidence type="ECO:0000256" key="2">
    <source>
        <dbReference type="ARBA" id="ARBA00022741"/>
    </source>
</evidence>
<dbReference type="InterPro" id="IPR013149">
    <property type="entry name" value="ADH-like_C"/>
</dbReference>
<keyword evidence="4" id="KW-0067">ATP-binding</keyword>
<dbReference type="InterPro" id="IPR003959">
    <property type="entry name" value="ATPase_AAA_core"/>
</dbReference>
<dbReference type="InterPro" id="IPR003593">
    <property type="entry name" value="AAA+_ATPase"/>
</dbReference>
<dbReference type="SUPFAM" id="SSF52540">
    <property type="entry name" value="P-loop containing nucleoside triphosphate hydrolases"/>
    <property type="match status" value="1"/>
</dbReference>
<dbReference type="Gene3D" id="3.90.180.10">
    <property type="entry name" value="Medium-chain alcohol dehydrogenases, catalytic domain"/>
    <property type="match status" value="1"/>
</dbReference>
<feature type="region of interest" description="Disordered" evidence="8">
    <location>
        <begin position="970"/>
        <end position="1000"/>
    </location>
</feature>
<reference evidence="12 13" key="1">
    <citation type="submission" date="2015-07" db="EMBL/GenBank/DDBJ databases">
        <title>Comparative genomics of the Sigatoka disease complex on banana suggests a link between parallel evolutionary changes in Pseudocercospora fijiensis and Pseudocercospora eumusae and increased virulence on the banana host.</title>
        <authorList>
            <person name="Chang T.-C."/>
            <person name="Salvucci A."/>
            <person name="Crous P.W."/>
            <person name="Stergiopoulos I."/>
        </authorList>
    </citation>
    <scope>NUCLEOTIDE SEQUENCE [LARGE SCALE GENOMIC DNA]</scope>
    <source>
        <strain evidence="12 13">CBS 116634</strain>
    </source>
</reference>
<dbReference type="GO" id="GO:0005741">
    <property type="term" value="C:mitochondrial outer membrane"/>
    <property type="evidence" value="ECO:0007669"/>
    <property type="project" value="UniProtKB-SubCell"/>
</dbReference>
<evidence type="ECO:0000256" key="1">
    <source>
        <dbReference type="ARBA" id="ARBA00004572"/>
    </source>
</evidence>
<feature type="compositionally biased region" description="Polar residues" evidence="8">
    <location>
        <begin position="982"/>
        <end position="998"/>
    </location>
</feature>
<feature type="transmembrane region" description="Helical" evidence="9">
    <location>
        <begin position="562"/>
        <end position="585"/>
    </location>
</feature>
<feature type="region of interest" description="Disordered" evidence="8">
    <location>
        <begin position="1229"/>
        <end position="1250"/>
    </location>
</feature>
<keyword evidence="5" id="KW-0560">Oxidoreductase</keyword>
<organism evidence="12 13">
    <name type="scientific">Pseudocercospora musae</name>
    <dbReference type="NCBI Taxonomy" id="113226"/>
    <lineage>
        <taxon>Eukaryota</taxon>
        <taxon>Fungi</taxon>
        <taxon>Dikarya</taxon>
        <taxon>Ascomycota</taxon>
        <taxon>Pezizomycotina</taxon>
        <taxon>Dothideomycetes</taxon>
        <taxon>Dothideomycetidae</taxon>
        <taxon>Mycosphaerellales</taxon>
        <taxon>Mycosphaerellaceae</taxon>
        <taxon>Pseudocercospora</taxon>
    </lineage>
</organism>